<dbReference type="Proteomes" id="UP000005056">
    <property type="component" value="Unassembled WGS sequence"/>
</dbReference>
<evidence type="ECO:0008006" key="3">
    <source>
        <dbReference type="Google" id="ProtNLM"/>
    </source>
</evidence>
<dbReference type="EMBL" id="ADWQ01000060">
    <property type="protein sequence ID" value="EFU32715.1"/>
    <property type="molecule type" value="Genomic_DNA"/>
</dbReference>
<proteinExistence type="predicted"/>
<organism evidence="1 2">
    <name type="scientific">Escherichia coli MS 85-1</name>
    <dbReference type="NCBI Taxonomy" id="679202"/>
    <lineage>
        <taxon>Bacteria</taxon>
        <taxon>Pseudomonadati</taxon>
        <taxon>Pseudomonadota</taxon>
        <taxon>Gammaproteobacteria</taxon>
        <taxon>Enterobacterales</taxon>
        <taxon>Enterobacteriaceae</taxon>
        <taxon>Escherichia</taxon>
    </lineage>
</organism>
<name>A0AAN3M4V1_ECOLX</name>
<accession>A0AAN3M4V1</accession>
<protein>
    <recommendedName>
        <fullName evidence="3">Prophage protein</fullName>
    </recommendedName>
</protein>
<evidence type="ECO:0000313" key="2">
    <source>
        <dbReference type="Proteomes" id="UP000005056"/>
    </source>
</evidence>
<reference evidence="1 2" key="1">
    <citation type="submission" date="2010-09" db="EMBL/GenBank/DDBJ databases">
        <authorList>
            <person name="Weinstock G."/>
            <person name="Sodergren E."/>
            <person name="Clifton S."/>
            <person name="Fulton L."/>
            <person name="Fulton B."/>
            <person name="Courtney L."/>
            <person name="Fronick C."/>
            <person name="Harrison M."/>
            <person name="Strong C."/>
            <person name="Farmer C."/>
            <person name="Delahaunty K."/>
            <person name="Markovic C."/>
            <person name="Hall O."/>
            <person name="Minx P."/>
            <person name="Tomlinson C."/>
            <person name="Mitreva M."/>
            <person name="Hou S."/>
            <person name="Chen J."/>
            <person name="Wollam A."/>
            <person name="Pepin K.H."/>
            <person name="Johnson M."/>
            <person name="Bhonagiri V."/>
            <person name="Zhang X."/>
            <person name="Suruliraj S."/>
            <person name="Warren W."/>
            <person name="Chinwalla A."/>
            <person name="Mardis E.R."/>
            <person name="Wilson R.K."/>
        </authorList>
    </citation>
    <scope>NUCLEOTIDE SEQUENCE [LARGE SCALE GENOMIC DNA]</scope>
    <source>
        <strain evidence="1 2">MS 85-1</strain>
    </source>
</reference>
<evidence type="ECO:0000313" key="1">
    <source>
        <dbReference type="EMBL" id="EFU32715.1"/>
    </source>
</evidence>
<comment type="caution">
    <text evidence="1">The sequence shown here is derived from an EMBL/GenBank/DDBJ whole genome shotgun (WGS) entry which is preliminary data.</text>
</comment>
<gene>
    <name evidence="1" type="ORF">HMPREF9350_05459</name>
</gene>
<sequence length="94" mass="10492">MPAENMNQGRQMTKIRRDRTQAKYKALDMTELSLKVAIKAIDHHTRAGYAKEHPDLISAFMTTAAANFATLTEREIAEAEQVTTINVKTGEQTA</sequence>
<dbReference type="AlphaFoldDB" id="A0AAN3M4V1"/>